<feature type="domain" description="DUF6752" evidence="1">
    <location>
        <begin position="27"/>
        <end position="78"/>
    </location>
</feature>
<dbReference type="AlphaFoldDB" id="A0A975T0G5"/>
<dbReference type="Pfam" id="PF20537">
    <property type="entry name" value="DUF6752"/>
    <property type="match status" value="1"/>
</dbReference>
<evidence type="ECO:0000313" key="2">
    <source>
        <dbReference type="EMBL" id="QWZ09302.1"/>
    </source>
</evidence>
<protein>
    <recommendedName>
        <fullName evidence="1">DUF6752 domain-containing protein</fullName>
    </recommendedName>
</protein>
<evidence type="ECO:0000313" key="3">
    <source>
        <dbReference type="Proteomes" id="UP000683575"/>
    </source>
</evidence>
<gene>
    <name evidence="2" type="ORF">KRR39_05825</name>
</gene>
<name>A0A975T0G5_9ACTN</name>
<evidence type="ECO:0000259" key="1">
    <source>
        <dbReference type="Pfam" id="PF20537"/>
    </source>
</evidence>
<organism evidence="2 3">
    <name type="scientific">Nocardioides panacis</name>
    <dbReference type="NCBI Taxonomy" id="2849501"/>
    <lineage>
        <taxon>Bacteria</taxon>
        <taxon>Bacillati</taxon>
        <taxon>Actinomycetota</taxon>
        <taxon>Actinomycetes</taxon>
        <taxon>Propionibacteriales</taxon>
        <taxon>Nocardioidaceae</taxon>
        <taxon>Nocardioides</taxon>
    </lineage>
</organism>
<proteinExistence type="predicted"/>
<dbReference type="InterPro" id="IPR046640">
    <property type="entry name" value="DUF6752"/>
</dbReference>
<dbReference type="KEGG" id="nps:KRR39_05825"/>
<accession>A0A975T0G5</accession>
<sequence>MSDLRTTVDRVRTRGARLRGARGASVRARLRELEAEVQENRRLNRRVAELTDLVTELVVPLARRDDAAVDAVLERYRSMI</sequence>
<keyword evidence="3" id="KW-1185">Reference proteome</keyword>
<dbReference type="Proteomes" id="UP000683575">
    <property type="component" value="Chromosome"/>
</dbReference>
<dbReference type="RefSeq" id="WP_216941148.1">
    <property type="nucleotide sequence ID" value="NZ_CP077062.1"/>
</dbReference>
<dbReference type="EMBL" id="CP077062">
    <property type="protein sequence ID" value="QWZ09302.1"/>
    <property type="molecule type" value="Genomic_DNA"/>
</dbReference>
<reference evidence="2" key="1">
    <citation type="submission" date="2021-06" db="EMBL/GenBank/DDBJ databases">
        <title>Complete genome sequence of Nocardioides sp. G188.</title>
        <authorList>
            <person name="Im W.-T."/>
        </authorList>
    </citation>
    <scope>NUCLEOTIDE SEQUENCE</scope>
    <source>
        <strain evidence="2">G188</strain>
    </source>
</reference>